<feature type="domain" description="PepSY" evidence="2">
    <location>
        <begin position="5"/>
        <end position="79"/>
    </location>
</feature>
<dbReference type="Proteomes" id="UP000275394">
    <property type="component" value="Unassembled WGS sequence"/>
</dbReference>
<dbReference type="RefSeq" id="WP_123713959.1">
    <property type="nucleotide sequence ID" value="NZ_RKHR01000008.1"/>
</dbReference>
<dbReference type="Pfam" id="PF13670">
    <property type="entry name" value="PepSY_2"/>
    <property type="match status" value="1"/>
</dbReference>
<evidence type="ECO:0000313" key="3">
    <source>
        <dbReference type="EMBL" id="ROR97964.1"/>
    </source>
</evidence>
<feature type="chain" id="PRO_5018233330" evidence="1">
    <location>
        <begin position="20"/>
        <end position="98"/>
    </location>
</feature>
<feature type="signal peptide" evidence="1">
    <location>
        <begin position="1"/>
        <end position="19"/>
    </location>
</feature>
<dbReference type="OrthoDB" id="5738594at2"/>
<keyword evidence="1" id="KW-0732">Signal</keyword>
<dbReference type="InterPro" id="IPR025711">
    <property type="entry name" value="PepSY"/>
</dbReference>
<dbReference type="EMBL" id="RKHR01000008">
    <property type="protein sequence ID" value="ROR97964.1"/>
    <property type="molecule type" value="Genomic_DNA"/>
</dbReference>
<dbReference type="AlphaFoldDB" id="A0A3N2DEW5"/>
<proteinExistence type="predicted"/>
<keyword evidence="4" id="KW-1185">Reference proteome</keyword>
<evidence type="ECO:0000313" key="4">
    <source>
        <dbReference type="Proteomes" id="UP000275394"/>
    </source>
</evidence>
<evidence type="ECO:0000259" key="2">
    <source>
        <dbReference type="Pfam" id="PF13670"/>
    </source>
</evidence>
<protein>
    <submittedName>
        <fullName evidence="3">YpeB-like protein with putative protease inhibitory function</fullName>
    </submittedName>
</protein>
<comment type="caution">
    <text evidence="3">The sequence shown here is derived from an EMBL/GenBank/DDBJ whole genome shotgun (WGS) entry which is preliminary data.</text>
</comment>
<organism evidence="3 4">
    <name type="scientific">Sinobacterium caligoides</name>
    <dbReference type="NCBI Taxonomy" id="933926"/>
    <lineage>
        <taxon>Bacteria</taxon>
        <taxon>Pseudomonadati</taxon>
        <taxon>Pseudomonadota</taxon>
        <taxon>Gammaproteobacteria</taxon>
        <taxon>Cellvibrionales</taxon>
        <taxon>Spongiibacteraceae</taxon>
        <taxon>Sinobacterium</taxon>
    </lineage>
</organism>
<sequence>MLRSILTVATIMALQPAFADEQPPANAQSLSTIVKALESKGYSPITEISIEHGAWEVEAYKDGHPREMVVDAVSGEIISDTPDVDVYRQGRAKHHHDH</sequence>
<gene>
    <name evidence="3" type="ORF">EDC56_3633</name>
</gene>
<reference evidence="3 4" key="1">
    <citation type="submission" date="2018-11" db="EMBL/GenBank/DDBJ databases">
        <title>Genomic Encyclopedia of Type Strains, Phase IV (KMG-IV): sequencing the most valuable type-strain genomes for metagenomic binning, comparative biology and taxonomic classification.</title>
        <authorList>
            <person name="Goeker M."/>
        </authorList>
    </citation>
    <scope>NUCLEOTIDE SEQUENCE [LARGE SCALE GENOMIC DNA]</scope>
    <source>
        <strain evidence="3 4">DSM 100316</strain>
    </source>
</reference>
<name>A0A3N2DEW5_9GAMM</name>
<accession>A0A3N2DEW5</accession>
<evidence type="ECO:0000256" key="1">
    <source>
        <dbReference type="SAM" id="SignalP"/>
    </source>
</evidence>